<proteinExistence type="predicted"/>
<accession>A0AAF5DJ98</accession>
<dbReference type="AlphaFoldDB" id="A0AAF5DJ98"/>
<evidence type="ECO:0000313" key="1">
    <source>
        <dbReference type="Proteomes" id="UP000035681"/>
    </source>
</evidence>
<evidence type="ECO:0000313" key="2">
    <source>
        <dbReference type="WBParaSite" id="TCONS_00013342.p1"/>
    </source>
</evidence>
<dbReference type="Proteomes" id="UP000035681">
    <property type="component" value="Unplaced"/>
</dbReference>
<name>A0AAF5DJ98_STRER</name>
<organism evidence="1 2">
    <name type="scientific">Strongyloides stercoralis</name>
    <name type="common">Threadworm</name>
    <dbReference type="NCBI Taxonomy" id="6248"/>
    <lineage>
        <taxon>Eukaryota</taxon>
        <taxon>Metazoa</taxon>
        <taxon>Ecdysozoa</taxon>
        <taxon>Nematoda</taxon>
        <taxon>Chromadorea</taxon>
        <taxon>Rhabditida</taxon>
        <taxon>Tylenchina</taxon>
        <taxon>Panagrolaimomorpha</taxon>
        <taxon>Strongyloidoidea</taxon>
        <taxon>Strongyloididae</taxon>
        <taxon>Strongyloides</taxon>
    </lineage>
</organism>
<sequence>MKKYYVYHTDLNKDNEKYIGNFYNLLDKNSKYLKIVLFFDDICANNLCTGHTRNGNICHSGYKIILNNNTENFFNSMSKIVHYKTFSLAMSKDCKSDNYELYVNFVISQFENRSIMLKNKEYFLKIHCIIGDQLVLQLMFKQIQNYRSKGNINACRACTLLSYEYENNIICSNSRKFLKKTISL</sequence>
<protein>
    <submittedName>
        <fullName evidence="2">Uncharacterized protein</fullName>
    </submittedName>
</protein>
<reference evidence="2" key="1">
    <citation type="submission" date="2024-02" db="UniProtKB">
        <authorList>
            <consortium name="WormBaseParasite"/>
        </authorList>
    </citation>
    <scope>IDENTIFICATION</scope>
</reference>
<dbReference type="WBParaSite" id="TCONS_00013342.p1">
    <property type="protein sequence ID" value="TCONS_00013342.p1"/>
    <property type="gene ID" value="XLOC_009205"/>
</dbReference>
<keyword evidence="1" id="KW-1185">Reference proteome</keyword>